<dbReference type="InterPro" id="IPR036291">
    <property type="entry name" value="NAD(P)-bd_dom_sf"/>
</dbReference>
<evidence type="ECO:0000313" key="3">
    <source>
        <dbReference type="EMBL" id="PKT71619.1"/>
    </source>
</evidence>
<dbReference type="PANTHER" id="PTHR42760">
    <property type="entry name" value="SHORT-CHAIN DEHYDROGENASES/REDUCTASES FAMILY MEMBER"/>
    <property type="match status" value="1"/>
</dbReference>
<keyword evidence="2" id="KW-0560">Oxidoreductase</keyword>
<dbReference type="PROSITE" id="PS00061">
    <property type="entry name" value="ADH_SHORT"/>
    <property type="match status" value="1"/>
</dbReference>
<evidence type="ECO:0000256" key="2">
    <source>
        <dbReference type="ARBA" id="ARBA00023002"/>
    </source>
</evidence>
<protein>
    <submittedName>
        <fullName evidence="3">Oxidoreductase</fullName>
    </submittedName>
</protein>
<comment type="similarity">
    <text evidence="1">Belongs to the short-chain dehydrogenases/reductases (SDR) family.</text>
</comment>
<gene>
    <name evidence="3" type="ORF">CW362_18305</name>
</gene>
<dbReference type="GO" id="GO:0016616">
    <property type="term" value="F:oxidoreductase activity, acting on the CH-OH group of donors, NAD or NADP as acceptor"/>
    <property type="evidence" value="ECO:0007669"/>
    <property type="project" value="TreeGrafter"/>
</dbReference>
<name>A0A2I0SNX6_9ACTN</name>
<dbReference type="PRINTS" id="PR00081">
    <property type="entry name" value="GDHRDH"/>
</dbReference>
<sequence length="278" mass="29078">MRTAAPLTGKVALVTGAARGIGRACALAYARAGADLLLTDIGDDLDGVPYPLGTRSQLEYTARMCREEGGTVSTAMADVRDLEAVRAVVEGALDRFGRIDVLLNNAGIAAPSGKTVHDITPDEWDLMLDVDVSGAWRMIRAVGAAMTAQRAGSVINVASTAGLVGYRHFAGYVTAKHALVGLTKAAALDLAPFGVRVNALCPGSVRDDDAAEGRMLTEIARSLEVPVQEHEETFVAAQPMNRLIEPEDVAGAAVWLGSDDSRQVTGSTVTVDGGFTSR</sequence>
<dbReference type="OrthoDB" id="5173603at2"/>
<comment type="caution">
    <text evidence="3">The sequence shown here is derived from an EMBL/GenBank/DDBJ whole genome shotgun (WGS) entry which is preliminary data.</text>
</comment>
<evidence type="ECO:0000313" key="4">
    <source>
        <dbReference type="Proteomes" id="UP000236178"/>
    </source>
</evidence>
<keyword evidence="4" id="KW-1185">Reference proteome</keyword>
<proteinExistence type="inferred from homology"/>
<dbReference type="AlphaFoldDB" id="A0A2I0SNX6"/>
<dbReference type="Proteomes" id="UP000236178">
    <property type="component" value="Unassembled WGS sequence"/>
</dbReference>
<dbReference type="PRINTS" id="PR00080">
    <property type="entry name" value="SDRFAMILY"/>
</dbReference>
<organism evidence="3 4">
    <name type="scientific">Streptomyces populi</name>
    <dbReference type="NCBI Taxonomy" id="2058924"/>
    <lineage>
        <taxon>Bacteria</taxon>
        <taxon>Bacillati</taxon>
        <taxon>Actinomycetota</taxon>
        <taxon>Actinomycetes</taxon>
        <taxon>Kitasatosporales</taxon>
        <taxon>Streptomycetaceae</taxon>
        <taxon>Streptomyces</taxon>
    </lineage>
</organism>
<dbReference type="EMBL" id="PJOS01000032">
    <property type="protein sequence ID" value="PKT71619.1"/>
    <property type="molecule type" value="Genomic_DNA"/>
</dbReference>
<reference evidence="3 4" key="1">
    <citation type="submission" date="2017-12" db="EMBL/GenBank/DDBJ databases">
        <title>Streptomyces populusis sp. nov., a novel endophytic actinobacterium isolated from stems of Populus adenopoda Maxim.</title>
        <authorList>
            <person name="Wang Z."/>
        </authorList>
    </citation>
    <scope>NUCLEOTIDE SEQUENCE [LARGE SCALE GENOMIC DNA]</scope>
    <source>
        <strain evidence="3 4">A249</strain>
    </source>
</reference>
<evidence type="ECO:0000256" key="1">
    <source>
        <dbReference type="ARBA" id="ARBA00006484"/>
    </source>
</evidence>
<dbReference type="SUPFAM" id="SSF51735">
    <property type="entry name" value="NAD(P)-binding Rossmann-fold domains"/>
    <property type="match status" value="1"/>
</dbReference>
<accession>A0A2I0SNX6</accession>
<dbReference type="InterPro" id="IPR002347">
    <property type="entry name" value="SDR_fam"/>
</dbReference>
<dbReference type="Pfam" id="PF13561">
    <property type="entry name" value="adh_short_C2"/>
    <property type="match status" value="1"/>
</dbReference>
<dbReference type="FunFam" id="3.40.50.720:FF:000084">
    <property type="entry name" value="Short-chain dehydrogenase reductase"/>
    <property type="match status" value="1"/>
</dbReference>
<dbReference type="InterPro" id="IPR020904">
    <property type="entry name" value="Sc_DH/Rdtase_CS"/>
</dbReference>
<dbReference type="CDD" id="cd05233">
    <property type="entry name" value="SDR_c"/>
    <property type="match status" value="1"/>
</dbReference>
<dbReference type="Gene3D" id="3.40.50.720">
    <property type="entry name" value="NAD(P)-binding Rossmann-like Domain"/>
    <property type="match status" value="1"/>
</dbReference>